<feature type="region of interest" description="Disordered" evidence="2">
    <location>
        <begin position="1"/>
        <end position="101"/>
    </location>
</feature>
<gene>
    <name evidence="3" type="ORF">GA0070622_0901</name>
</gene>
<name>A0A1A9B491_9ACTN</name>
<keyword evidence="1" id="KW-0175">Coiled coil</keyword>
<feature type="compositionally biased region" description="Pro residues" evidence="2">
    <location>
        <begin position="39"/>
        <end position="54"/>
    </location>
</feature>
<dbReference type="RefSeq" id="WP_091568886.1">
    <property type="nucleotide sequence ID" value="NZ_FLRH01000003.1"/>
</dbReference>
<dbReference type="Proteomes" id="UP000199558">
    <property type="component" value="Unassembled WGS sequence"/>
</dbReference>
<evidence type="ECO:0000256" key="2">
    <source>
        <dbReference type="SAM" id="MobiDB-lite"/>
    </source>
</evidence>
<accession>A0A1A9B491</accession>
<evidence type="ECO:0000256" key="1">
    <source>
        <dbReference type="SAM" id="Coils"/>
    </source>
</evidence>
<dbReference type="AlphaFoldDB" id="A0A1A9B491"/>
<feature type="coiled-coil region" evidence="1">
    <location>
        <begin position="123"/>
        <end position="150"/>
    </location>
</feature>
<organism evidence="3 4">
    <name type="scientific">Micromonospora sediminicola</name>
    <dbReference type="NCBI Taxonomy" id="946078"/>
    <lineage>
        <taxon>Bacteria</taxon>
        <taxon>Bacillati</taxon>
        <taxon>Actinomycetota</taxon>
        <taxon>Actinomycetes</taxon>
        <taxon>Micromonosporales</taxon>
        <taxon>Micromonosporaceae</taxon>
        <taxon>Micromonospora</taxon>
    </lineage>
</organism>
<reference evidence="4" key="1">
    <citation type="submission" date="2016-06" db="EMBL/GenBank/DDBJ databases">
        <authorList>
            <person name="Varghese N."/>
            <person name="Submissions Spin"/>
        </authorList>
    </citation>
    <scope>NUCLEOTIDE SEQUENCE [LARGE SCALE GENOMIC DNA]</scope>
    <source>
        <strain evidence="4">DSM 45794</strain>
    </source>
</reference>
<protein>
    <submittedName>
        <fullName evidence="3">Uncharacterized protein</fullName>
    </submittedName>
</protein>
<keyword evidence="4" id="KW-1185">Reference proteome</keyword>
<evidence type="ECO:0000313" key="3">
    <source>
        <dbReference type="EMBL" id="SBT63933.1"/>
    </source>
</evidence>
<evidence type="ECO:0000313" key="4">
    <source>
        <dbReference type="Proteomes" id="UP000199558"/>
    </source>
</evidence>
<sequence length="243" mass="25440">MTHLPTHPHLRHPRTGDPLRALGRTRSGRLIWPQLGAAPDPPAPAPGPGQPPADPGTGAPPANPGTGSGGGQPPADPAPTGGDPQDKPLGPAGEKALREERVARIALEKRFSRLAAAFGDGDHEKGKSDLELLNERFDSYEKELAEERRARSVAEVAAAKGLTPQQAARLQGSTREELEADADALLQLFPGAPAGPRNPAPDPTQGTRGNQPADLEALIAAAQAAGNVREVIRLQKQKLTVQQ</sequence>
<dbReference type="OrthoDB" id="3407374at2"/>
<feature type="region of interest" description="Disordered" evidence="2">
    <location>
        <begin position="189"/>
        <end position="214"/>
    </location>
</feature>
<feature type="compositionally biased region" description="Basic residues" evidence="2">
    <location>
        <begin position="1"/>
        <end position="13"/>
    </location>
</feature>
<dbReference type="EMBL" id="FLRH01000003">
    <property type="protein sequence ID" value="SBT63933.1"/>
    <property type="molecule type" value="Genomic_DNA"/>
</dbReference>
<dbReference type="STRING" id="946078.GA0070622_0901"/>
<proteinExistence type="predicted"/>